<evidence type="ECO:0000256" key="4">
    <source>
        <dbReference type="ARBA" id="ARBA00023033"/>
    </source>
</evidence>
<keyword evidence="7" id="KW-1185">Reference proteome</keyword>
<keyword evidence="1" id="KW-0285">Flavoprotein</keyword>
<keyword evidence="3" id="KW-0560">Oxidoreductase</keyword>
<dbReference type="PANTHER" id="PTHR42847:SF4">
    <property type="entry name" value="ALKANESULFONATE MONOOXYGENASE-RELATED"/>
    <property type="match status" value="1"/>
</dbReference>
<feature type="domain" description="Luciferase-like" evidence="5">
    <location>
        <begin position="14"/>
        <end position="228"/>
    </location>
</feature>
<keyword evidence="4" id="KW-0503">Monooxygenase</keyword>
<evidence type="ECO:0000256" key="3">
    <source>
        <dbReference type="ARBA" id="ARBA00023002"/>
    </source>
</evidence>
<evidence type="ECO:0000256" key="1">
    <source>
        <dbReference type="ARBA" id="ARBA00022630"/>
    </source>
</evidence>
<proteinExistence type="predicted"/>
<dbReference type="RefSeq" id="WP_304600039.1">
    <property type="nucleotide sequence ID" value="NZ_JAUQYP010000001.1"/>
</dbReference>
<dbReference type="Proteomes" id="UP001232536">
    <property type="component" value="Unassembled WGS sequence"/>
</dbReference>
<protein>
    <submittedName>
        <fullName evidence="6">LLM class flavin-dependent oxidoreductase</fullName>
    </submittedName>
</protein>
<name>A0ABT9D6B1_9CELL</name>
<organism evidence="6 7">
    <name type="scientific">Actinotalea lenta</name>
    <dbReference type="NCBI Taxonomy" id="3064654"/>
    <lineage>
        <taxon>Bacteria</taxon>
        <taxon>Bacillati</taxon>
        <taxon>Actinomycetota</taxon>
        <taxon>Actinomycetes</taxon>
        <taxon>Micrococcales</taxon>
        <taxon>Cellulomonadaceae</taxon>
        <taxon>Actinotalea</taxon>
    </lineage>
</organism>
<dbReference type="InterPro" id="IPR036661">
    <property type="entry name" value="Luciferase-like_sf"/>
</dbReference>
<gene>
    <name evidence="6" type="ORF">Q6348_04055</name>
</gene>
<accession>A0ABT9D6B1</accession>
<dbReference type="InterPro" id="IPR050172">
    <property type="entry name" value="SsuD_RutA_monooxygenase"/>
</dbReference>
<evidence type="ECO:0000313" key="7">
    <source>
        <dbReference type="Proteomes" id="UP001232536"/>
    </source>
</evidence>
<evidence type="ECO:0000259" key="5">
    <source>
        <dbReference type="Pfam" id="PF00296"/>
    </source>
</evidence>
<sequence>MRYGIEVVPFGEYTDPRRVVELAHAAEDAGWDAISVWDHAHFWGGVGDPWVTLAAVAVRTARLRLLTGVTPVPRYRPHLLARTLHALDALSEGRVTLGAGLGVDEDLDPVGDGAAARVRASMTDEALPLITRWLAGETVTHAGAHYRAEAVQVCPGPVQDHVPVWVGGSSGAALRRAARWDGWFAGCIDEARRVLVGPERIAERVDELRGYGASPVDVAVNGTTEPGDRLPAQYEEAGATWWFESLFGLRGSPTELLERVSAGPPT</sequence>
<keyword evidence="2" id="KW-0288">FMN</keyword>
<reference evidence="6 7" key="1">
    <citation type="submission" date="2023-07" db="EMBL/GenBank/DDBJ databases">
        <title>Description of novel actinomycetes strains, isolated from tidal flat sediment.</title>
        <authorList>
            <person name="Lu C."/>
        </authorList>
    </citation>
    <scope>NUCLEOTIDE SEQUENCE [LARGE SCALE GENOMIC DNA]</scope>
    <source>
        <strain evidence="6 7">SYSU T00b441</strain>
    </source>
</reference>
<dbReference type="Gene3D" id="3.20.20.30">
    <property type="entry name" value="Luciferase-like domain"/>
    <property type="match status" value="1"/>
</dbReference>
<evidence type="ECO:0000313" key="6">
    <source>
        <dbReference type="EMBL" id="MDO8106367.1"/>
    </source>
</evidence>
<dbReference type="SUPFAM" id="SSF51679">
    <property type="entry name" value="Bacterial luciferase-like"/>
    <property type="match status" value="1"/>
</dbReference>
<dbReference type="PANTHER" id="PTHR42847">
    <property type="entry name" value="ALKANESULFONATE MONOOXYGENASE"/>
    <property type="match status" value="1"/>
</dbReference>
<dbReference type="Pfam" id="PF00296">
    <property type="entry name" value="Bac_luciferase"/>
    <property type="match status" value="1"/>
</dbReference>
<comment type="caution">
    <text evidence="6">The sequence shown here is derived from an EMBL/GenBank/DDBJ whole genome shotgun (WGS) entry which is preliminary data.</text>
</comment>
<evidence type="ECO:0000256" key="2">
    <source>
        <dbReference type="ARBA" id="ARBA00022643"/>
    </source>
</evidence>
<dbReference type="InterPro" id="IPR011251">
    <property type="entry name" value="Luciferase-like_dom"/>
</dbReference>
<dbReference type="EMBL" id="JAUQYP010000001">
    <property type="protein sequence ID" value="MDO8106367.1"/>
    <property type="molecule type" value="Genomic_DNA"/>
</dbReference>